<dbReference type="SMART" id="SM00631">
    <property type="entry name" value="Zn_pept"/>
    <property type="match status" value="1"/>
</dbReference>
<keyword evidence="6 13" id="KW-0732">Signal</keyword>
<keyword evidence="5" id="KW-0479">Metal-binding</keyword>
<keyword evidence="10" id="KW-1015">Disulfide bond</keyword>
<keyword evidence="3" id="KW-0121">Carboxypeptidase</keyword>
<feature type="chain" id="PRO_5038055774" evidence="13">
    <location>
        <begin position="17"/>
        <end position="416"/>
    </location>
</feature>
<comment type="cofactor">
    <cofactor evidence="1">
        <name>Zn(2+)</name>
        <dbReference type="ChEBI" id="CHEBI:29105"/>
    </cofactor>
</comment>
<keyword evidence="9" id="KW-0482">Metalloprotease</keyword>
<dbReference type="Proteomes" id="UP000887566">
    <property type="component" value="Unplaced"/>
</dbReference>
<dbReference type="FunFam" id="3.40.630.10:FF:000084">
    <property type="entry name" value="Carboxypeptidase B2"/>
    <property type="match status" value="1"/>
</dbReference>
<dbReference type="WBParaSite" id="PSAMB.scaffold750size42006.g8546.t1">
    <property type="protein sequence ID" value="PSAMB.scaffold750size42006.g8546.t1"/>
    <property type="gene ID" value="PSAMB.scaffold750size42006.g8546"/>
</dbReference>
<accession>A0A914XFR8</accession>
<dbReference type="PROSITE" id="PS00132">
    <property type="entry name" value="CARBOXYPEPT_ZN_1"/>
    <property type="match status" value="1"/>
</dbReference>
<dbReference type="Gene3D" id="3.30.70.340">
    <property type="entry name" value="Metallocarboxypeptidase-like"/>
    <property type="match status" value="1"/>
</dbReference>
<dbReference type="PANTHER" id="PTHR11705">
    <property type="entry name" value="PROTEASE FAMILY M14 CARBOXYPEPTIDASE A,B"/>
    <property type="match status" value="1"/>
</dbReference>
<evidence type="ECO:0000256" key="6">
    <source>
        <dbReference type="ARBA" id="ARBA00022729"/>
    </source>
</evidence>
<keyword evidence="7" id="KW-0378">Hydrolase</keyword>
<name>A0A914XFR8_9BILA</name>
<keyword evidence="8" id="KW-0862">Zinc</keyword>
<evidence type="ECO:0000256" key="4">
    <source>
        <dbReference type="ARBA" id="ARBA00022670"/>
    </source>
</evidence>
<keyword evidence="12" id="KW-1133">Transmembrane helix</keyword>
<dbReference type="SUPFAM" id="SSF53187">
    <property type="entry name" value="Zn-dependent exopeptidases"/>
    <property type="match status" value="1"/>
</dbReference>
<dbReference type="PANTHER" id="PTHR11705:SF143">
    <property type="entry name" value="SLL0236 PROTEIN"/>
    <property type="match status" value="1"/>
</dbReference>
<keyword evidence="4" id="KW-0645">Protease</keyword>
<evidence type="ECO:0000256" key="11">
    <source>
        <dbReference type="PROSITE-ProRule" id="PRU01379"/>
    </source>
</evidence>
<evidence type="ECO:0000256" key="1">
    <source>
        <dbReference type="ARBA" id="ARBA00001947"/>
    </source>
</evidence>
<keyword evidence="12" id="KW-0812">Transmembrane</keyword>
<evidence type="ECO:0000256" key="12">
    <source>
        <dbReference type="SAM" id="Phobius"/>
    </source>
</evidence>
<dbReference type="InterPro" id="IPR057246">
    <property type="entry name" value="CARBOXYPEPT_ZN_1"/>
</dbReference>
<dbReference type="GO" id="GO:0004181">
    <property type="term" value="F:metallocarboxypeptidase activity"/>
    <property type="evidence" value="ECO:0007669"/>
    <property type="project" value="InterPro"/>
</dbReference>
<dbReference type="Pfam" id="PF00246">
    <property type="entry name" value="Peptidase_M14"/>
    <property type="match status" value="2"/>
</dbReference>
<dbReference type="AlphaFoldDB" id="A0A914XFR8"/>
<sequence length="416" mass="46939">MIGPIMFLLAFSAVSASLNESCSFNGYQLLRAVPHTEEQLTFLKDIQGVRGNSAARIADPRGYTKYMSSWLSASVVDVPSLMWGKRGSVNVLRRMLISKGMTATVIVENGNNLLDQSALAEFNPPPQFLPGMRVAEFDLEQYHRLHEIELLMKALKDEHPDSVELLTIGQSFEGRDITVVKVSTKEGRKRPKKGFWLEFGIHSREWISHATGLHFLVHLLTSNSPRAIQLRNNVDWYMVLVSNPDGYAYTWDHDRFWRKTRSIAPECVDVCQANRSISEEEFRACDGCCRGADPNRNWDVSWGGELLGLSQASRVMYQAYGTNMDWVRNATKIDFAFGVELRGDRDRTMALPAFCLPAKEIIPQAKEFWAGVEVLYDQIVVNNLTRPAPSLFVVRSATSPLFVSLLCFAFALLLCF</sequence>
<dbReference type="PROSITE" id="PS52035">
    <property type="entry name" value="PEPTIDASE_M14"/>
    <property type="match status" value="1"/>
</dbReference>
<feature type="transmembrane region" description="Helical" evidence="12">
    <location>
        <begin position="392"/>
        <end position="415"/>
    </location>
</feature>
<keyword evidence="15" id="KW-1185">Reference proteome</keyword>
<dbReference type="GO" id="GO:0008270">
    <property type="term" value="F:zinc ion binding"/>
    <property type="evidence" value="ECO:0007669"/>
    <property type="project" value="InterPro"/>
</dbReference>
<dbReference type="InterPro" id="IPR036990">
    <property type="entry name" value="M14A-like_propep"/>
</dbReference>
<dbReference type="InterPro" id="IPR000834">
    <property type="entry name" value="Peptidase_M14"/>
</dbReference>
<evidence type="ECO:0000259" key="14">
    <source>
        <dbReference type="PROSITE" id="PS52035"/>
    </source>
</evidence>
<dbReference type="GO" id="GO:0005615">
    <property type="term" value="C:extracellular space"/>
    <property type="evidence" value="ECO:0007669"/>
    <property type="project" value="TreeGrafter"/>
</dbReference>
<evidence type="ECO:0000313" key="15">
    <source>
        <dbReference type="Proteomes" id="UP000887566"/>
    </source>
</evidence>
<evidence type="ECO:0000256" key="2">
    <source>
        <dbReference type="ARBA" id="ARBA00005988"/>
    </source>
</evidence>
<comment type="caution">
    <text evidence="11">Lacks conserved residue(s) required for the propagation of feature annotation.</text>
</comment>
<feature type="signal peptide" evidence="13">
    <location>
        <begin position="1"/>
        <end position="16"/>
    </location>
</feature>
<dbReference type="Gene3D" id="3.40.630.10">
    <property type="entry name" value="Zn peptidases"/>
    <property type="match status" value="2"/>
</dbReference>
<evidence type="ECO:0000256" key="9">
    <source>
        <dbReference type="ARBA" id="ARBA00023049"/>
    </source>
</evidence>
<evidence type="ECO:0000256" key="7">
    <source>
        <dbReference type="ARBA" id="ARBA00022801"/>
    </source>
</evidence>
<evidence type="ECO:0000256" key="5">
    <source>
        <dbReference type="ARBA" id="ARBA00022723"/>
    </source>
</evidence>
<evidence type="ECO:0000256" key="8">
    <source>
        <dbReference type="ARBA" id="ARBA00022833"/>
    </source>
</evidence>
<protein>
    <submittedName>
        <fullName evidence="16">Peptidase M14 carboxypeptidase A domain-containing protein</fullName>
    </submittedName>
</protein>
<evidence type="ECO:0000313" key="16">
    <source>
        <dbReference type="WBParaSite" id="PSAMB.scaffold750size42006.g8546.t1"/>
    </source>
</evidence>
<dbReference type="PRINTS" id="PR00765">
    <property type="entry name" value="CRBOXYPTASEA"/>
</dbReference>
<comment type="similarity">
    <text evidence="2 11">Belongs to the peptidase M14 family.</text>
</comment>
<keyword evidence="12" id="KW-0472">Membrane</keyword>
<feature type="domain" description="Peptidase M14" evidence="14">
    <location>
        <begin position="141"/>
        <end position="416"/>
    </location>
</feature>
<dbReference type="GO" id="GO:0006508">
    <property type="term" value="P:proteolysis"/>
    <property type="evidence" value="ECO:0007669"/>
    <property type="project" value="UniProtKB-KW"/>
</dbReference>
<proteinExistence type="inferred from homology"/>
<evidence type="ECO:0000256" key="3">
    <source>
        <dbReference type="ARBA" id="ARBA00022645"/>
    </source>
</evidence>
<evidence type="ECO:0000256" key="10">
    <source>
        <dbReference type="ARBA" id="ARBA00023157"/>
    </source>
</evidence>
<reference evidence="16" key="1">
    <citation type="submission" date="2022-11" db="UniProtKB">
        <authorList>
            <consortium name="WormBaseParasite"/>
        </authorList>
    </citation>
    <scope>IDENTIFICATION</scope>
</reference>
<organism evidence="15 16">
    <name type="scientific">Plectus sambesii</name>
    <dbReference type="NCBI Taxonomy" id="2011161"/>
    <lineage>
        <taxon>Eukaryota</taxon>
        <taxon>Metazoa</taxon>
        <taxon>Ecdysozoa</taxon>
        <taxon>Nematoda</taxon>
        <taxon>Chromadorea</taxon>
        <taxon>Plectida</taxon>
        <taxon>Plectina</taxon>
        <taxon>Plectoidea</taxon>
        <taxon>Plectidae</taxon>
        <taxon>Plectus</taxon>
    </lineage>
</organism>
<evidence type="ECO:0000256" key="13">
    <source>
        <dbReference type="SAM" id="SignalP"/>
    </source>
</evidence>